<proteinExistence type="predicted"/>
<dbReference type="SUPFAM" id="SSF52540">
    <property type="entry name" value="P-loop containing nucleoside triphosphate hydrolases"/>
    <property type="match status" value="2"/>
</dbReference>
<dbReference type="InterPro" id="IPR004179">
    <property type="entry name" value="Sec63-dom"/>
</dbReference>
<dbReference type="InterPro" id="IPR035892">
    <property type="entry name" value="C2_domain_sf"/>
</dbReference>
<dbReference type="FunFam" id="1.10.10.10:FF:000024">
    <property type="entry name" value="U5 small nuclear ribonucleoprotein helicase"/>
    <property type="match status" value="1"/>
</dbReference>
<keyword evidence="3" id="KW-0347">Helicase</keyword>
<evidence type="ECO:0000259" key="7">
    <source>
        <dbReference type="PROSITE" id="PS51194"/>
    </source>
</evidence>
<evidence type="ECO:0000256" key="1">
    <source>
        <dbReference type="ARBA" id="ARBA00022741"/>
    </source>
</evidence>
<dbReference type="GO" id="GO:0005524">
    <property type="term" value="F:ATP binding"/>
    <property type="evidence" value="ECO:0007669"/>
    <property type="project" value="UniProtKB-KW"/>
</dbReference>
<dbReference type="InterPro" id="IPR036388">
    <property type="entry name" value="WH-like_DNA-bd_sf"/>
</dbReference>
<dbReference type="InterPro" id="IPR036390">
    <property type="entry name" value="WH_DNA-bd_sf"/>
</dbReference>
<feature type="domain" description="Helicase C-terminal" evidence="7">
    <location>
        <begin position="1329"/>
        <end position="1500"/>
    </location>
</feature>
<dbReference type="GO" id="GO:0004386">
    <property type="term" value="F:helicase activity"/>
    <property type="evidence" value="ECO:0007669"/>
    <property type="project" value="UniProtKB-KW"/>
</dbReference>
<gene>
    <name evidence="8" type="ORF">NLJ89_g160</name>
</gene>
<evidence type="ECO:0000313" key="8">
    <source>
        <dbReference type="EMBL" id="KAJ3517970.1"/>
    </source>
</evidence>
<dbReference type="InterPro" id="IPR049150">
    <property type="entry name" value="EFR3_HEAT-like_rpt"/>
</dbReference>
<feature type="compositionally biased region" description="Polar residues" evidence="5">
    <location>
        <begin position="642"/>
        <end position="656"/>
    </location>
</feature>
<dbReference type="Proteomes" id="UP001148786">
    <property type="component" value="Unassembled WGS sequence"/>
</dbReference>
<evidence type="ECO:0000256" key="4">
    <source>
        <dbReference type="ARBA" id="ARBA00022840"/>
    </source>
</evidence>
<dbReference type="InterPro" id="IPR050474">
    <property type="entry name" value="Hel308_SKI2-like"/>
</dbReference>
<dbReference type="FunFam" id="1.10.3380.10:FF:000001">
    <property type="entry name" value="U5 small nuclear ribonucleoprotein helicase"/>
    <property type="match status" value="1"/>
</dbReference>
<sequence length="2390" mass="263815">MNLFTPNHVKLLNSCYPPASALLTAGPDYSPNSHELSRLTYYASNHPGKLAKIGSELENRLKLECKKAKAGNIRSRASLLISVAIFRSLATECRRDIALLSPSLISSVDFTLASVPSDLEIVARTASVFTAWTTYTNGHLIGADSHMTKDYLSILSRFANLSCISLPDQETQNRTRLIGLAALTAALNSEALYNDVGHFGTQVSTILHPILINLFETPILTLEEQSTGIKDAPISPYLAEFRTRPALERRAASIHIHIDGDKGPSNQDVSDACLRALFSLLSHANGAQLGYIMQSSFDNFDSMKGWTKLESCCWFAQKTAEWAQYQYRYVVPTWIVERLLAQPDASDASPLLKTLTAMATSVFSSPTPLINLSSSDIMSNILTLLLRRITLNPQDAAVHSLVECISSLGHHVYYSDQIQDLAAELISRLVVLEMQGVLARDHSQTSQCRSLAIQCLFQGLVGLVRSANINDSIDSVDNSTTATGQESAKKCRTSVEASRKNKSAEDRISRRTRVPPDIWQDTLSLLCDSEPSIRKECAVALVYYIMQEMPKHGESCDPDSSTHLRRLAESSFRHVQHMFPYAGDPATKFLNSVHAYVYILATSPTLGLNSAGDPKQPPRKDSPNGDVGSVASHSEQTHEGNLPSSQSNRRSFNMQHGSRARKQSLVLKLIEKAPAQCTISAEASEEDYAYLLKILTVVQTNLPMHGLITGVPMLSALDAASKPEGVDADLLQRIVTIKTVIAHVYLTIGQIWKVQELVGLAEKAIASLSSFPNGNMTSDSLPLGLSVDEAVSILVYSRTIQDTFGMEQEGLLRRLKVQWTPELAFRDFESSAGYETSFRGDGVSPLLKISPALMHIENISLQSLARSTRGLGVTDLREALEGRSSMSNPALVRPPSLSTLDHTSSFMGGDGALRLTQTRSRTRAKKRSTPSGGEVRDVLSRLGISKQNSRRPANDSSRFIKALERGSLSSDIEPYKMDTILKHIDNLLGSSETRVDKSGRGNWTVSTQKSGSHIDDEDLWEESETLNADSVLALFARQGATSRPTSAISYFSDLHKKSDSDHLVQSLLPILSSSRTNDEISNELTELLGFDEIETIVKILDNRHAVVEEVRLDFLSSARMLILPKLSANRAPETTAIPPNRHGDATLAKGAFSYENAQERMQQQFRENASRPLFSGTAEAALEVLPHVYSSSSMAQGSVLSQFGSKYMLPMGTAREMHEVYEEVTIPPANPVPPKDTERLIPISELGDIVKGSLSVESSQSMIRIVGLSATLPNYQDVAEFLSVSRYKGLFYFDASFRPIPLEQHFLGIKGKAGSAQSRKNLNSVTFQKVSQLVAEGHQVMVFVHARKETVKSAMALRDMSVLEGVTEDFSCGDHPQFSLFRQKIGESRNKEMKLLFDSGFGVLCCTATLAWGVNLPAHAVIIKGTQVYDSSKGKFVDLSVLDVLQIFGRAGRPGMETSGEGYICTTEDKLTHYLDAVTSQIPIESQFQAGMIDSLNAEIALGTVSTTRDAVQWLGYTYLFVRMRVNPFVYGITGDAVRDDPRLGGKRNELVVQASRTLAAAKMVTYDSTNGQYQITEIGRIAARYYIRYQSVEIFNKEFRPKMSEADVLGMLSQSTEFDQIQVRENEIKELEGIMARVPCEVKGGTDTSAGKVNILLQGFISREIVEDFALVSDMAYAAQNGGRIVRALLEIAISKKWANVTSVLMGISKAIETRLWPFDHPLKQFPLKPDTLYTLEKWADDLSVSQLAGLDAAAMGKLVRLNEAHGQAIVNAAKQFPTVQITCNLQPIASDVLKICLEVKRAFEWNARVHGTSEPFWLWVEDQEGSNILQLSHITFYQTTDLLRVDFFIPTPDGQPPEFVTVKAISDRWVGAEEAISIPLGSIIMPVISRPHTSVLNLPFLNIVDVGGPSIFQDIFSHRLHTLNTLQTQTFWNVVRARHNSLLCAPAASGKTTLAEMAIWFDLLRSTEGWILVVLPTKFAATEMLSELQHGSRLSGIPVESRLTKHHILSFTSSRTIRVVTAKELLDAMSTRNPDVSGLRLVVCDGLEQFDPTFELAISLLRIATQTSPTRFIGMSSSLTDPESLAVWLDVGEFGITSFRPQDRDQSLLTSRQTFSIPYSASLFKAMARPAHRAIQDAHSGDSALVFVPSRGQCRAIAQDIITRCTLEEEHGRGYVPDIVSDVVVEDYCSRLQDSTLLDFVSKGVGFFHSGIGREDRGLMLSMFADGIIRVLVVPKDSCWSVPVRARTVIVMGTQYVHVEEQGASRQVRDYSLAEVVRMHSRAIQQSATGHFHLFCQAETQETYSKFLKDGLPLESQLHKSRVLKDWLKLTFPENLDKQRIIDLLSFTFLAQRVATNPSYYGYTSGNQVENLSAAVDRLVEDIQGKVP</sequence>
<dbReference type="PROSITE" id="PS51194">
    <property type="entry name" value="HELICASE_CTER"/>
    <property type="match status" value="1"/>
</dbReference>
<dbReference type="SMART" id="SM00973">
    <property type="entry name" value="Sec63"/>
    <property type="match status" value="1"/>
</dbReference>
<evidence type="ECO:0000256" key="5">
    <source>
        <dbReference type="SAM" id="MobiDB-lite"/>
    </source>
</evidence>
<dbReference type="CDD" id="cd18795">
    <property type="entry name" value="SF2_C_Ski2"/>
    <property type="match status" value="1"/>
</dbReference>
<dbReference type="PANTHER" id="PTHR47961:SF13">
    <property type="entry name" value="ACTIVATING SIGNAL COINTEGRATOR 1 COMPLEX SUBUNIT 3"/>
    <property type="match status" value="1"/>
</dbReference>
<feature type="compositionally biased region" description="Polar residues" evidence="5">
    <location>
        <begin position="477"/>
        <end position="486"/>
    </location>
</feature>
<dbReference type="SUPFAM" id="SSF81296">
    <property type="entry name" value="E set domains"/>
    <property type="match status" value="1"/>
</dbReference>
<feature type="domain" description="Helicase ATP-binding" evidence="6">
    <location>
        <begin position="1934"/>
        <end position="2099"/>
    </location>
</feature>
<accession>A0A9W8N2G1</accession>
<feature type="region of interest" description="Disordered" evidence="5">
    <location>
        <begin position="917"/>
        <end position="936"/>
    </location>
</feature>
<dbReference type="Pfam" id="PF02889">
    <property type="entry name" value="Sec63"/>
    <property type="match status" value="1"/>
</dbReference>
<dbReference type="InterPro" id="IPR011545">
    <property type="entry name" value="DEAD/DEAH_box_helicase_dom"/>
</dbReference>
<dbReference type="Gene3D" id="1.10.10.10">
    <property type="entry name" value="Winged helix-like DNA-binding domain superfamily/Winged helix DNA-binding domain"/>
    <property type="match status" value="2"/>
</dbReference>
<feature type="region of interest" description="Disordered" evidence="5">
    <location>
        <begin position="477"/>
        <end position="508"/>
    </location>
</feature>
<comment type="caution">
    <text evidence="8">The sequence shown here is derived from an EMBL/GenBank/DDBJ whole genome shotgun (WGS) entry which is preliminary data.</text>
</comment>
<dbReference type="GO" id="GO:0003676">
    <property type="term" value="F:nucleic acid binding"/>
    <property type="evidence" value="ECO:0007669"/>
    <property type="project" value="InterPro"/>
</dbReference>
<reference evidence="8" key="1">
    <citation type="submission" date="2022-07" db="EMBL/GenBank/DDBJ databases">
        <title>Genome Sequence of Agrocybe chaxingu.</title>
        <authorList>
            <person name="Buettner E."/>
        </authorList>
    </citation>
    <scope>NUCLEOTIDE SEQUENCE</scope>
    <source>
        <strain evidence="8">MP-N11</strain>
    </source>
</reference>
<dbReference type="InterPro" id="IPR027417">
    <property type="entry name" value="P-loop_NTPase"/>
</dbReference>
<dbReference type="InterPro" id="IPR014001">
    <property type="entry name" value="Helicase_ATP-bd"/>
</dbReference>
<dbReference type="GO" id="GO:0016787">
    <property type="term" value="F:hydrolase activity"/>
    <property type="evidence" value="ECO:0007669"/>
    <property type="project" value="UniProtKB-KW"/>
</dbReference>
<protein>
    <submittedName>
        <fullName evidence="8">Uncharacterized protein</fullName>
    </submittedName>
</protein>
<name>A0A9W8N2G1_9AGAR</name>
<dbReference type="InterPro" id="IPR016024">
    <property type="entry name" value="ARM-type_fold"/>
</dbReference>
<dbReference type="Gene3D" id="2.60.40.150">
    <property type="entry name" value="C2 domain"/>
    <property type="match status" value="1"/>
</dbReference>
<keyword evidence="1" id="KW-0547">Nucleotide-binding</keyword>
<dbReference type="InterPro" id="IPR001650">
    <property type="entry name" value="Helicase_C-like"/>
</dbReference>
<dbReference type="InterPro" id="IPR014756">
    <property type="entry name" value="Ig_E-set"/>
</dbReference>
<feature type="region of interest" description="Disordered" evidence="5">
    <location>
        <begin position="607"/>
        <end position="656"/>
    </location>
</feature>
<dbReference type="Pfam" id="PF21072">
    <property type="entry name" value="EFR3"/>
    <property type="match status" value="1"/>
</dbReference>
<evidence type="ECO:0000313" key="9">
    <source>
        <dbReference type="Proteomes" id="UP001148786"/>
    </source>
</evidence>
<feature type="compositionally biased region" description="Basic and acidic residues" evidence="5">
    <location>
        <begin position="497"/>
        <end position="508"/>
    </location>
</feature>
<dbReference type="Gene3D" id="3.40.50.300">
    <property type="entry name" value="P-loop containing nucleotide triphosphate hydrolases"/>
    <property type="match status" value="5"/>
</dbReference>
<keyword evidence="9" id="KW-1185">Reference proteome</keyword>
<dbReference type="SUPFAM" id="SSF158702">
    <property type="entry name" value="Sec63 N-terminal domain-like"/>
    <property type="match status" value="1"/>
</dbReference>
<organism evidence="8 9">
    <name type="scientific">Agrocybe chaxingu</name>
    <dbReference type="NCBI Taxonomy" id="84603"/>
    <lineage>
        <taxon>Eukaryota</taxon>
        <taxon>Fungi</taxon>
        <taxon>Dikarya</taxon>
        <taxon>Basidiomycota</taxon>
        <taxon>Agaricomycotina</taxon>
        <taxon>Agaricomycetes</taxon>
        <taxon>Agaricomycetidae</taxon>
        <taxon>Agaricales</taxon>
        <taxon>Agaricineae</taxon>
        <taxon>Strophariaceae</taxon>
        <taxon>Agrocybe</taxon>
    </lineage>
</organism>
<dbReference type="EMBL" id="JANKHO010000005">
    <property type="protein sequence ID" value="KAJ3517970.1"/>
    <property type="molecule type" value="Genomic_DNA"/>
</dbReference>
<keyword evidence="4" id="KW-0067">ATP-binding</keyword>
<evidence type="ECO:0000256" key="3">
    <source>
        <dbReference type="ARBA" id="ARBA00022806"/>
    </source>
</evidence>
<keyword evidence="2" id="KW-0378">Hydrolase</keyword>
<evidence type="ECO:0000256" key="2">
    <source>
        <dbReference type="ARBA" id="ARBA00022801"/>
    </source>
</evidence>
<dbReference type="Pfam" id="PF00270">
    <property type="entry name" value="DEAD"/>
    <property type="match status" value="1"/>
</dbReference>
<dbReference type="Pfam" id="PF23445">
    <property type="entry name" value="WHD_SNRNP200"/>
    <property type="match status" value="1"/>
</dbReference>
<dbReference type="InterPro" id="IPR057842">
    <property type="entry name" value="WH_MER3"/>
</dbReference>
<dbReference type="Gene3D" id="1.10.3380.10">
    <property type="entry name" value="Sec63 N-terminal domain-like domain"/>
    <property type="match status" value="1"/>
</dbReference>
<evidence type="ECO:0000259" key="6">
    <source>
        <dbReference type="PROSITE" id="PS51192"/>
    </source>
</evidence>
<dbReference type="SMART" id="SM00490">
    <property type="entry name" value="HELICc"/>
    <property type="match status" value="1"/>
</dbReference>
<dbReference type="SUPFAM" id="SSF46785">
    <property type="entry name" value="Winged helix' DNA-binding domain"/>
    <property type="match status" value="1"/>
</dbReference>
<dbReference type="PROSITE" id="PS51192">
    <property type="entry name" value="HELICASE_ATP_BIND_1"/>
    <property type="match status" value="1"/>
</dbReference>
<dbReference type="SUPFAM" id="SSF48371">
    <property type="entry name" value="ARM repeat"/>
    <property type="match status" value="1"/>
</dbReference>
<dbReference type="PANTHER" id="PTHR47961">
    <property type="entry name" value="DNA POLYMERASE THETA, PUTATIVE (AFU_ORTHOLOGUE AFUA_1G05260)-RELATED"/>
    <property type="match status" value="1"/>
</dbReference>
<dbReference type="OrthoDB" id="5575at2759"/>